<keyword evidence="2" id="KW-0813">Transport</keyword>
<gene>
    <name evidence="8" type="ORF">WHR41_03474</name>
</gene>
<dbReference type="GO" id="GO:0005829">
    <property type="term" value="C:cytosol"/>
    <property type="evidence" value="ECO:0007669"/>
    <property type="project" value="GOC"/>
</dbReference>
<sequence length="1430" mass="158048">MEAFSSSKVTVEYHDPAGLFPLVSRDLAARLPLKNLNWQSHARPLRQIKSLHVEFVPDKDTQNSLRPPASRVDSDGPTSFEIAGAGPDQKKNAAVKERRHQIPGLKTSPYLKIYVLRCDDKDTYKAGERQRLQEWIRDNTQPEGKREKHDAFEWMILHVVVPDTVAASEPRWRESSRDPDELKERTKSKNYLPGKSTRTVFDKLRADFNESSKNSPDRIAQIRLLKNQVPPDLLPTPAVAQTLGESPQERENAWADLVTKFKSLILLPFDARVRQYEDDIGAQEARRSMPGWNFCTFFIHKEGLAKALESMGLVEDALAIYDELTVGLETVVRDIASGNAEGTATSFATTTRDAQERIIGPPNTADDKTTSNGEKVSNLFDKDYRQEIVRSQISVFDFSCYLFSRQKALLLRLAGAQLARSEFGSNFKEGGEDLVLLAEVCWRALSFVQSSARALRQDQINGSESTKVSPADLEPLISSWAFSLATQVLAETDTALLGLDGDESANGTTSKLKRPDFGFAMGANLYPSRTTSLPGQLKNGAQGFAGGEAPKAPEKPGLVELAAYRAELVMIQRRTLEHLAEKRGWVAGWNSLDSPSKGLDDVKLDENEENEDDKNEEPSDAEKSSSKSKPREEPLALVTPHLAHLLADQPAFLSAFEDLSSLAVRLYTTATHSKSAETIMGDIAMLKFQQRDFTAAARYFEYVLPLYASDAWSLQEAKVVRDLSECLKRLNRKGDFAQVLLGFLKKAAGRRIEGKKASKDEEGSAEGYLKQLVDASAELPTDLDANMSEVFDDIELGREIALLEDRDGFTYRFSLRHVLDDNITIDEICIKLVKVDDPQTEITVTRSDPLEIKNGVVYVDVESHATTFGAYFIDKVILKAKKLRFCHDLRPPTIPETSALGIVYAPSVDEERSRRERPFVLLYPHTRAFDASIELGKDDHMGKTKHLHLKLGSGWNEVQEMDLRLKPASAGLRLYLADAKTTGCERRSEKDAKVGVVTLGGLAADQEASLMIPYSMDNALSKIVVRLEIHYKTESGGFTFVAAVKLPAVLPLDVEVNDLFRHEILFSTFTIQTTNGCPLAVTSANLKDSEAYAIEKPPVSVLPTMVVDNAPVSLVYKVTRKGLTSGAKPLTKKDAPLSLAVRYQSVEELILASLSSTFARGLEASDFKHLRRLLLPVLQERTRLRLLPSDMDTAALLSTAKVPSFADLGWFEIVDTLPATFQRALTDWLMKWHIGHPRVDIKLPTTSTEADRCISLAVEVPTVDIAFNVSIALLEPGFDGQSGMETVVKVGQPVNAELRVDYTRSWSTESVFGTKPDEKSSAFFLDVQAVPDTWLVGGSKKKHFSLPLSTDGTPGEALSFPIVLVPLKLGSHSLPQLDVQAAGKDNADDASKAQPIPSCETFCESAGMVVKVVKGSQQSRVRIVEGEEAV</sequence>
<organism evidence="8 9">
    <name type="scientific">Cladosporium halotolerans</name>
    <dbReference type="NCBI Taxonomy" id="1052096"/>
    <lineage>
        <taxon>Eukaryota</taxon>
        <taxon>Fungi</taxon>
        <taxon>Dikarya</taxon>
        <taxon>Ascomycota</taxon>
        <taxon>Pezizomycotina</taxon>
        <taxon>Dothideomycetes</taxon>
        <taxon>Dothideomycetidae</taxon>
        <taxon>Cladosporiales</taxon>
        <taxon>Cladosporiaceae</taxon>
        <taxon>Cladosporium</taxon>
    </lineage>
</organism>
<accession>A0AB34KVF6</accession>
<feature type="region of interest" description="Disordered" evidence="4">
    <location>
        <begin position="59"/>
        <end position="99"/>
    </location>
</feature>
<dbReference type="EMBL" id="JAAQHG020000009">
    <property type="protein sequence ID" value="KAL1587816.1"/>
    <property type="molecule type" value="Genomic_DNA"/>
</dbReference>
<feature type="domain" description="TRAPPC10/Trs130 N-terminal" evidence="6">
    <location>
        <begin position="94"/>
        <end position="414"/>
    </location>
</feature>
<evidence type="ECO:0000256" key="1">
    <source>
        <dbReference type="ARBA" id="ARBA00004555"/>
    </source>
</evidence>
<evidence type="ECO:0000256" key="2">
    <source>
        <dbReference type="ARBA" id="ARBA00022448"/>
    </source>
</evidence>
<dbReference type="GO" id="GO:0006891">
    <property type="term" value="P:intra-Golgi vesicle-mediated transport"/>
    <property type="evidence" value="ECO:0007669"/>
    <property type="project" value="TreeGrafter"/>
</dbReference>
<evidence type="ECO:0000256" key="4">
    <source>
        <dbReference type="SAM" id="MobiDB-lite"/>
    </source>
</evidence>
<evidence type="ECO:0000259" key="7">
    <source>
        <dbReference type="Pfam" id="PF23274"/>
    </source>
</evidence>
<feature type="compositionally biased region" description="Acidic residues" evidence="4">
    <location>
        <begin position="606"/>
        <end position="615"/>
    </location>
</feature>
<feature type="region of interest" description="Disordered" evidence="4">
    <location>
        <begin position="596"/>
        <end position="633"/>
    </location>
</feature>
<dbReference type="GO" id="GO:1990071">
    <property type="term" value="C:TRAPPII protein complex"/>
    <property type="evidence" value="ECO:0007669"/>
    <property type="project" value="InterPro"/>
</dbReference>
<dbReference type="InterPro" id="IPR055505">
    <property type="entry name" value="DUF7077"/>
</dbReference>
<reference evidence="8 9" key="1">
    <citation type="journal article" date="2020" name="Microbiol. Resour. Announc.">
        <title>Draft Genome Sequence of a Cladosporium Species Isolated from the Mesophotic Ascidian Didemnum maculosum.</title>
        <authorList>
            <person name="Gioti A."/>
            <person name="Siaperas R."/>
            <person name="Nikolaivits E."/>
            <person name="Le Goff G."/>
            <person name="Ouazzani J."/>
            <person name="Kotoulas G."/>
            <person name="Topakas E."/>
        </authorList>
    </citation>
    <scope>NUCLEOTIDE SEQUENCE [LARGE SCALE GENOMIC DNA]</scope>
    <source>
        <strain evidence="8 9">TM138-S3</strain>
    </source>
</reference>
<proteinExistence type="predicted"/>
<dbReference type="PANTHER" id="PTHR13251:SF3">
    <property type="entry name" value="TRAFFICKING PROTEIN PARTICLE COMPLEX SUBUNIT 10"/>
    <property type="match status" value="1"/>
</dbReference>
<dbReference type="Proteomes" id="UP000803884">
    <property type="component" value="Unassembled WGS sequence"/>
</dbReference>
<keyword evidence="3" id="KW-0333">Golgi apparatus</keyword>
<protein>
    <submittedName>
        <fullName evidence="8">Uncharacterized protein</fullName>
    </submittedName>
</protein>
<dbReference type="GO" id="GO:0034498">
    <property type="term" value="P:early endosome to Golgi transport"/>
    <property type="evidence" value="ECO:0007669"/>
    <property type="project" value="TreeGrafter"/>
</dbReference>
<dbReference type="GeneID" id="96004918"/>
<dbReference type="Pfam" id="PF23274">
    <property type="entry name" value="DUF7077"/>
    <property type="match status" value="1"/>
</dbReference>
<dbReference type="InterPro" id="IPR056913">
    <property type="entry name" value="TRAPPC10/Trs130_N"/>
</dbReference>
<feature type="domain" description="TRAPPC10/Trs130 C-terminal" evidence="5">
    <location>
        <begin position="1258"/>
        <end position="1413"/>
    </location>
</feature>
<dbReference type="Pfam" id="PF23036">
    <property type="entry name" value="TRAPPC10_1st"/>
    <property type="match status" value="1"/>
</dbReference>
<evidence type="ECO:0000259" key="6">
    <source>
        <dbReference type="Pfam" id="PF23036"/>
    </source>
</evidence>
<dbReference type="Pfam" id="PF24965">
    <property type="entry name" value="TRS130_4HB"/>
    <property type="match status" value="1"/>
</dbReference>
<evidence type="ECO:0000259" key="5">
    <source>
        <dbReference type="Pfam" id="PF12584"/>
    </source>
</evidence>
<dbReference type="Pfam" id="PF12584">
    <property type="entry name" value="TRAPPC10"/>
    <property type="match status" value="1"/>
</dbReference>
<feature type="region of interest" description="Disordered" evidence="4">
    <location>
        <begin position="168"/>
        <end position="191"/>
    </location>
</feature>
<feature type="compositionally biased region" description="Basic and acidic residues" evidence="4">
    <location>
        <begin position="170"/>
        <end position="187"/>
    </location>
</feature>
<evidence type="ECO:0000313" key="8">
    <source>
        <dbReference type="EMBL" id="KAL1587816.1"/>
    </source>
</evidence>
<dbReference type="RefSeq" id="XP_069230921.1">
    <property type="nucleotide sequence ID" value="XM_069372080.1"/>
</dbReference>
<keyword evidence="9" id="KW-1185">Reference proteome</keyword>
<feature type="compositionally biased region" description="Basic and acidic residues" evidence="4">
    <location>
        <begin position="616"/>
        <end position="633"/>
    </location>
</feature>
<dbReference type="InterPro" id="IPR022233">
    <property type="entry name" value="TRAPPC10/Trs130_C"/>
</dbReference>
<name>A0AB34KVF6_9PEZI</name>
<comment type="subcellular location">
    <subcellularLocation>
        <location evidence="1">Golgi apparatus</location>
    </subcellularLocation>
</comment>
<dbReference type="InterPro" id="IPR045126">
    <property type="entry name" value="TRAPPC10/Trs130"/>
</dbReference>
<comment type="caution">
    <text evidence="8">The sequence shown here is derived from an EMBL/GenBank/DDBJ whole genome shotgun (WGS) entry which is preliminary data.</text>
</comment>
<dbReference type="PANTHER" id="PTHR13251">
    <property type="entry name" value="EPILEPSY HOLOPROSENCEPHALY CANDIDATE 1/TMEM1"/>
    <property type="match status" value="1"/>
</dbReference>
<feature type="domain" description="DUF7077" evidence="7">
    <location>
        <begin position="927"/>
        <end position="1045"/>
    </location>
</feature>
<evidence type="ECO:0000256" key="3">
    <source>
        <dbReference type="ARBA" id="ARBA00023034"/>
    </source>
</evidence>
<evidence type="ECO:0000313" key="9">
    <source>
        <dbReference type="Proteomes" id="UP000803884"/>
    </source>
</evidence>